<organism evidence="4 7">
    <name type="scientific">Lactobacillus selangorensis</name>
    <dbReference type="NCBI Taxonomy" id="81857"/>
    <lineage>
        <taxon>Bacteria</taxon>
        <taxon>Bacillati</taxon>
        <taxon>Bacillota</taxon>
        <taxon>Bacilli</taxon>
        <taxon>Lactobacillales</taxon>
        <taxon>Lactobacillaceae</taxon>
        <taxon>Lactobacillus</taxon>
    </lineage>
</organism>
<feature type="coiled-coil region" evidence="2">
    <location>
        <begin position="198"/>
        <end position="225"/>
    </location>
</feature>
<keyword evidence="1" id="KW-0560">Oxidoreductase</keyword>
<dbReference type="EMBL" id="JQAZ01000002">
    <property type="protein sequence ID" value="KRN32657.1"/>
    <property type="molecule type" value="Genomic_DNA"/>
</dbReference>
<reference evidence="6 7" key="1">
    <citation type="journal article" date="2015" name="Genome Announc.">
        <title>Expanding the biotechnology potential of lactobacilli through comparative genomics of 213 strains and associated genera.</title>
        <authorList>
            <person name="Sun Z."/>
            <person name="Harris H.M."/>
            <person name="McCann A."/>
            <person name="Guo C."/>
            <person name="Argimon S."/>
            <person name="Zhang W."/>
            <person name="Yang X."/>
            <person name="Jeffery I.B."/>
            <person name="Cooney J.C."/>
            <person name="Kagawa T.F."/>
            <person name="Liu W."/>
            <person name="Song Y."/>
            <person name="Salvetti E."/>
            <person name="Wrobel A."/>
            <person name="Rasinkangas P."/>
            <person name="Parkhill J."/>
            <person name="Rea M.C."/>
            <person name="O'Sullivan O."/>
            <person name="Ritari J."/>
            <person name="Douillard F.P."/>
            <person name="Paul Ross R."/>
            <person name="Yang R."/>
            <person name="Briner A.E."/>
            <person name="Felis G.E."/>
            <person name="de Vos W.M."/>
            <person name="Barrangou R."/>
            <person name="Klaenhammer T.R."/>
            <person name="Caufield P.W."/>
            <person name="Cui Y."/>
            <person name="Zhang H."/>
            <person name="O'Toole P.W."/>
        </authorList>
    </citation>
    <scope>NUCLEOTIDE SEQUENCE [LARGE SCALE GENOMIC DNA]</scope>
    <source>
        <strain evidence="4 7">ATCC BAA-66</strain>
        <strain evidence="5 6">DSM 13344</strain>
    </source>
</reference>
<dbReference type="EMBL" id="JQAT01000002">
    <property type="protein sequence ID" value="KRN28933.1"/>
    <property type="molecule type" value="Genomic_DNA"/>
</dbReference>
<dbReference type="GO" id="GO:0010181">
    <property type="term" value="F:FMN binding"/>
    <property type="evidence" value="ECO:0007669"/>
    <property type="project" value="TreeGrafter"/>
</dbReference>
<evidence type="ECO:0000256" key="2">
    <source>
        <dbReference type="SAM" id="Coils"/>
    </source>
</evidence>
<sequence length="225" mass="26115">MIMQTLVVVAHPERVQSGTQEFLQASAAPFKTVQWHELEAPFEKEAEQRQLLTADRLILQFPLYWYSAPAMLYQWLDDVWTEKFAVRAGNLNGKQLGIVVTTGVADQAYHAGEREGFTLDEILRPFQALAHKTGMTYLPLFPITQFGYQTDAQKQRLLVAYQRYLTEPYPRHFADTEKWFAEQLAQLAADHPDYQLLLDQFTKNADELEQLNDTLQMMRQNEEND</sequence>
<protein>
    <submittedName>
        <fullName evidence="4">NADPH-quinone reductase (Modulator of drug activity B)</fullName>
    </submittedName>
</protein>
<dbReference type="AlphaFoldDB" id="A0A0R2FRD8"/>
<feature type="domain" description="Flavodoxin-like fold" evidence="3">
    <location>
        <begin position="3"/>
        <end position="162"/>
    </location>
</feature>
<evidence type="ECO:0000259" key="3">
    <source>
        <dbReference type="Pfam" id="PF02525"/>
    </source>
</evidence>
<evidence type="ECO:0000313" key="4">
    <source>
        <dbReference type="EMBL" id="KRN28933.1"/>
    </source>
</evidence>
<dbReference type="Gene3D" id="3.40.50.360">
    <property type="match status" value="1"/>
</dbReference>
<comment type="caution">
    <text evidence="4">The sequence shown here is derived from an EMBL/GenBank/DDBJ whole genome shotgun (WGS) entry which is preliminary data.</text>
</comment>
<evidence type="ECO:0000313" key="6">
    <source>
        <dbReference type="Proteomes" id="UP000051645"/>
    </source>
</evidence>
<evidence type="ECO:0000313" key="7">
    <source>
        <dbReference type="Proteomes" id="UP000051751"/>
    </source>
</evidence>
<dbReference type="InterPro" id="IPR029039">
    <property type="entry name" value="Flavoprotein-like_sf"/>
</dbReference>
<evidence type="ECO:0000256" key="1">
    <source>
        <dbReference type="ARBA" id="ARBA00023002"/>
    </source>
</evidence>
<dbReference type="GO" id="GO:0003955">
    <property type="term" value="F:NAD(P)H dehydrogenase (quinone) activity"/>
    <property type="evidence" value="ECO:0007669"/>
    <property type="project" value="TreeGrafter"/>
</dbReference>
<evidence type="ECO:0000313" key="5">
    <source>
        <dbReference type="EMBL" id="KRN32657.1"/>
    </source>
</evidence>
<dbReference type="Proteomes" id="UP000051645">
    <property type="component" value="Unassembled WGS sequence"/>
</dbReference>
<dbReference type="InterPro" id="IPR003680">
    <property type="entry name" value="Flavodoxin_fold"/>
</dbReference>
<dbReference type="Pfam" id="PF02525">
    <property type="entry name" value="Flavodoxin_2"/>
    <property type="match status" value="1"/>
</dbReference>
<dbReference type="SUPFAM" id="SSF52218">
    <property type="entry name" value="Flavoproteins"/>
    <property type="match status" value="1"/>
</dbReference>
<proteinExistence type="predicted"/>
<dbReference type="Proteomes" id="UP000051751">
    <property type="component" value="Unassembled WGS sequence"/>
</dbReference>
<keyword evidence="6" id="KW-1185">Reference proteome</keyword>
<dbReference type="STRING" id="81857.IV38_GL001143"/>
<accession>A0A0R2FRD8</accession>
<dbReference type="GO" id="GO:0009055">
    <property type="term" value="F:electron transfer activity"/>
    <property type="evidence" value="ECO:0007669"/>
    <property type="project" value="TreeGrafter"/>
</dbReference>
<dbReference type="PATRIC" id="fig|81857.3.peg.1149"/>
<gene>
    <name evidence="4" type="ORF">IV38_GL001143</name>
    <name evidence="5" type="ORF">IV40_GL000710</name>
</gene>
<name>A0A0R2FRD8_9LACO</name>
<dbReference type="PANTHER" id="PTHR47307:SF1">
    <property type="entry name" value="GLUTATHIONE-REGULATED POTASSIUM-EFFLUX SYSTEM ANCILLARY PROTEIN KEFG"/>
    <property type="match status" value="1"/>
</dbReference>
<dbReference type="InterPro" id="IPR046980">
    <property type="entry name" value="KefG/KefF"/>
</dbReference>
<dbReference type="PANTHER" id="PTHR47307">
    <property type="entry name" value="GLUTATHIONE-REGULATED POTASSIUM-EFFLUX SYSTEM ANCILLARY PROTEIN KEFG"/>
    <property type="match status" value="1"/>
</dbReference>
<dbReference type="OrthoDB" id="9798454at2"/>
<keyword evidence="2" id="KW-0175">Coiled coil</keyword>